<accession>A0AAV2IPD1</accession>
<protein>
    <recommendedName>
        <fullName evidence="1">Cyclic nucleotide-binding domain-containing protein</fullName>
    </recommendedName>
</protein>
<dbReference type="CDD" id="cd00038">
    <property type="entry name" value="CAP_ED"/>
    <property type="match status" value="1"/>
</dbReference>
<dbReference type="Proteomes" id="UP001497497">
    <property type="component" value="Unassembled WGS sequence"/>
</dbReference>
<evidence type="ECO:0000313" key="2">
    <source>
        <dbReference type="EMBL" id="CAL1548061.1"/>
    </source>
</evidence>
<dbReference type="PROSITE" id="PS50042">
    <property type="entry name" value="CNMP_BINDING_3"/>
    <property type="match status" value="1"/>
</dbReference>
<proteinExistence type="predicted"/>
<feature type="domain" description="Cyclic nucleotide-binding" evidence="1">
    <location>
        <begin position="81"/>
        <end position="162"/>
    </location>
</feature>
<dbReference type="InterPro" id="IPR018490">
    <property type="entry name" value="cNMP-bd_dom_sf"/>
</dbReference>
<dbReference type="InterPro" id="IPR014710">
    <property type="entry name" value="RmlC-like_jellyroll"/>
</dbReference>
<evidence type="ECO:0000259" key="1">
    <source>
        <dbReference type="PROSITE" id="PS50042"/>
    </source>
</evidence>
<dbReference type="InterPro" id="IPR000595">
    <property type="entry name" value="cNMP-bd_dom"/>
</dbReference>
<dbReference type="EMBL" id="CAXITT010001159">
    <property type="protein sequence ID" value="CAL1548061.1"/>
    <property type="molecule type" value="Genomic_DNA"/>
</dbReference>
<reference evidence="2 3" key="1">
    <citation type="submission" date="2024-04" db="EMBL/GenBank/DDBJ databases">
        <authorList>
            <consortium name="Genoscope - CEA"/>
            <person name="William W."/>
        </authorList>
    </citation>
    <scope>NUCLEOTIDE SEQUENCE [LARGE SCALE GENOMIC DNA]</scope>
</reference>
<dbReference type="AlphaFoldDB" id="A0AAV2IPD1"/>
<evidence type="ECO:0000313" key="3">
    <source>
        <dbReference type="Proteomes" id="UP001497497"/>
    </source>
</evidence>
<gene>
    <name evidence="2" type="ORF">GSLYS_00021378001</name>
</gene>
<dbReference type="PANTHER" id="PTHR23011:SF28">
    <property type="entry name" value="CYCLIC NUCLEOTIDE-BINDING DOMAIN CONTAINING PROTEIN"/>
    <property type="match status" value="1"/>
</dbReference>
<comment type="caution">
    <text evidence="2">The sequence shown here is derived from an EMBL/GenBank/DDBJ whole genome shotgun (WGS) entry which is preliminary data.</text>
</comment>
<name>A0AAV2IPD1_LYMST</name>
<dbReference type="SUPFAM" id="SSF51206">
    <property type="entry name" value="cAMP-binding domain-like"/>
    <property type="match status" value="1"/>
</dbReference>
<feature type="non-terminal residue" evidence="2">
    <location>
        <position position="1"/>
    </location>
</feature>
<dbReference type="Gene3D" id="2.60.120.10">
    <property type="entry name" value="Jelly Rolls"/>
    <property type="match status" value="1"/>
</dbReference>
<dbReference type="PANTHER" id="PTHR23011">
    <property type="entry name" value="CYCLIC NUCLEOTIDE-BINDING DOMAIN CONTAINING PROTEIN"/>
    <property type="match status" value="1"/>
</dbReference>
<keyword evidence="3" id="KW-1185">Reference proteome</keyword>
<sequence length="183" mass="20720">CQSIKPSNNCGLQQTVHFSVRLSGKSAFRRTKASVVCFDTRLSAMSLLYDKVVNIINKSPADRQDGEIEQILPWFRKKSDLFKSLHTDIVKDIVKNCKFSPTKRDSVIIRQMDKGDCFYIILSGSVAIHINTTLTEEEYPAVKEGQMIEEALVEKEALLGRPLDRSKYGIYVGKIGNHVVHFK</sequence>
<organism evidence="2 3">
    <name type="scientific">Lymnaea stagnalis</name>
    <name type="common">Great pond snail</name>
    <name type="synonym">Helix stagnalis</name>
    <dbReference type="NCBI Taxonomy" id="6523"/>
    <lineage>
        <taxon>Eukaryota</taxon>
        <taxon>Metazoa</taxon>
        <taxon>Spiralia</taxon>
        <taxon>Lophotrochozoa</taxon>
        <taxon>Mollusca</taxon>
        <taxon>Gastropoda</taxon>
        <taxon>Heterobranchia</taxon>
        <taxon>Euthyneura</taxon>
        <taxon>Panpulmonata</taxon>
        <taxon>Hygrophila</taxon>
        <taxon>Lymnaeoidea</taxon>
        <taxon>Lymnaeidae</taxon>
        <taxon>Lymnaea</taxon>
    </lineage>
</organism>